<feature type="signal peptide" evidence="2">
    <location>
        <begin position="1"/>
        <end position="15"/>
    </location>
</feature>
<evidence type="ECO:0000256" key="2">
    <source>
        <dbReference type="SAM" id="SignalP"/>
    </source>
</evidence>
<proteinExistence type="predicted"/>
<feature type="transmembrane region" description="Helical" evidence="1">
    <location>
        <begin position="328"/>
        <end position="350"/>
    </location>
</feature>
<feature type="transmembrane region" description="Helical" evidence="1">
    <location>
        <begin position="140"/>
        <end position="159"/>
    </location>
</feature>
<dbReference type="AlphaFoldDB" id="A0A6A6QC98"/>
<keyword evidence="1" id="KW-1133">Transmembrane helix</keyword>
<keyword evidence="1" id="KW-0812">Transmembrane</keyword>
<feature type="transmembrane region" description="Helical" evidence="1">
    <location>
        <begin position="102"/>
        <end position="120"/>
    </location>
</feature>
<evidence type="ECO:0000313" key="4">
    <source>
        <dbReference type="Proteomes" id="UP000799750"/>
    </source>
</evidence>
<accession>A0A6A6QC98</accession>
<reference evidence="3" key="1">
    <citation type="journal article" date="2020" name="Stud. Mycol.">
        <title>101 Dothideomycetes genomes: a test case for predicting lifestyles and emergence of pathogens.</title>
        <authorList>
            <person name="Haridas S."/>
            <person name="Albert R."/>
            <person name="Binder M."/>
            <person name="Bloem J."/>
            <person name="Labutti K."/>
            <person name="Salamov A."/>
            <person name="Andreopoulos B."/>
            <person name="Baker S."/>
            <person name="Barry K."/>
            <person name="Bills G."/>
            <person name="Bluhm B."/>
            <person name="Cannon C."/>
            <person name="Castanera R."/>
            <person name="Culley D."/>
            <person name="Daum C."/>
            <person name="Ezra D."/>
            <person name="Gonzalez J."/>
            <person name="Henrissat B."/>
            <person name="Kuo A."/>
            <person name="Liang C."/>
            <person name="Lipzen A."/>
            <person name="Lutzoni F."/>
            <person name="Magnuson J."/>
            <person name="Mondo S."/>
            <person name="Nolan M."/>
            <person name="Ohm R."/>
            <person name="Pangilinan J."/>
            <person name="Park H.-J."/>
            <person name="Ramirez L."/>
            <person name="Alfaro M."/>
            <person name="Sun H."/>
            <person name="Tritt A."/>
            <person name="Yoshinaga Y."/>
            <person name="Zwiers L.-H."/>
            <person name="Turgeon B."/>
            <person name="Goodwin S."/>
            <person name="Spatafora J."/>
            <person name="Crous P."/>
            <person name="Grigoriev I."/>
        </authorList>
    </citation>
    <scope>NUCLEOTIDE SEQUENCE</scope>
    <source>
        <strain evidence="3">CBS 269.34</strain>
    </source>
</reference>
<dbReference type="OrthoDB" id="3550824at2759"/>
<feature type="transmembrane region" description="Helical" evidence="1">
    <location>
        <begin position="240"/>
        <end position="263"/>
    </location>
</feature>
<organism evidence="3 4">
    <name type="scientific">Lophium mytilinum</name>
    <dbReference type="NCBI Taxonomy" id="390894"/>
    <lineage>
        <taxon>Eukaryota</taxon>
        <taxon>Fungi</taxon>
        <taxon>Dikarya</taxon>
        <taxon>Ascomycota</taxon>
        <taxon>Pezizomycotina</taxon>
        <taxon>Dothideomycetes</taxon>
        <taxon>Pleosporomycetidae</taxon>
        <taxon>Mytilinidiales</taxon>
        <taxon>Mytilinidiaceae</taxon>
        <taxon>Lophium</taxon>
    </lineage>
</organism>
<keyword evidence="4" id="KW-1185">Reference proteome</keyword>
<keyword evidence="2" id="KW-0732">Signal</keyword>
<dbReference type="Proteomes" id="UP000799750">
    <property type="component" value="Unassembled WGS sequence"/>
</dbReference>
<keyword evidence="1" id="KW-0472">Membrane</keyword>
<gene>
    <name evidence="3" type="ORF">BU16DRAFT_597614</name>
</gene>
<name>A0A6A6QC98_9PEZI</name>
<protein>
    <submittedName>
        <fullName evidence="3">Uncharacterized protein</fullName>
    </submittedName>
</protein>
<dbReference type="EMBL" id="MU004198">
    <property type="protein sequence ID" value="KAF2490015.1"/>
    <property type="molecule type" value="Genomic_DNA"/>
</dbReference>
<feature type="transmembrane region" description="Helical" evidence="1">
    <location>
        <begin position="69"/>
        <end position="90"/>
    </location>
</feature>
<feature type="chain" id="PRO_5025553777" evidence="2">
    <location>
        <begin position="16"/>
        <end position="428"/>
    </location>
</feature>
<feature type="transmembrane region" description="Helical" evidence="1">
    <location>
        <begin position="284"/>
        <end position="308"/>
    </location>
</feature>
<feature type="transmembrane region" description="Helical" evidence="1">
    <location>
        <begin position="179"/>
        <end position="203"/>
    </location>
</feature>
<evidence type="ECO:0000313" key="3">
    <source>
        <dbReference type="EMBL" id="KAF2490015.1"/>
    </source>
</evidence>
<evidence type="ECO:0000256" key="1">
    <source>
        <dbReference type="SAM" id="Phobius"/>
    </source>
</evidence>
<sequence length="428" mass="47876">MRSSCILLCFVLVFGQPISVTASAIPRASSSTSPAPSKSPIPLPPAIPKSLPISSSPPDVFGISQVSGFYGPGTWGAWVVTGAASWYRLVVDRRHVLDPNTWVFILAINWAAVDLIRHVHSLKVLKNSGDDSSDKHLGSIGAAFTIVFWGVMHEIMQICGIQLIDEGSKRPRKVREGRVLTLVSGMVLPLTTLSFMLFTFGFFNDTALPDSVWSNIPALYGLYSGSDLTAEEFKNHGDRVLHACLIGPWALFVGAGVYLQMWWNNASERTKIKFKEAYQPYKRLGSFFTTALLMWSTLSMLVLLVMIFVDEDKVWIIFMGSPFLVLQYFLFLQCLALFLLPLLSLIQLLVGDHSRSCFFMPCAPQPITDWDQAFSLFVAVSLLIGTEIGPNVIRRWERKKEEQRAFEEEMRQKIELEMGQRTNAVGQN</sequence>